<dbReference type="PANTHER" id="PTHR32322">
    <property type="entry name" value="INNER MEMBRANE TRANSPORTER"/>
    <property type="match status" value="1"/>
</dbReference>
<feature type="transmembrane region" description="Helical" evidence="6">
    <location>
        <begin position="225"/>
        <end position="247"/>
    </location>
</feature>
<dbReference type="InterPro" id="IPR000620">
    <property type="entry name" value="EamA_dom"/>
</dbReference>
<reference evidence="8 9" key="1">
    <citation type="submission" date="2019-09" db="EMBL/GenBank/DDBJ databases">
        <title>Polymorphobacter sp. isolated from a lake in China.</title>
        <authorList>
            <person name="Liu Z."/>
        </authorList>
    </citation>
    <scope>NUCLEOTIDE SEQUENCE [LARGE SCALE GENOMIC DNA]</scope>
    <source>
        <strain evidence="8 9">D40P</strain>
    </source>
</reference>
<sequence>MHAPAASPRSPLRVAISFITVTLIWGSTWLVIKTQLGVVPVSWSITWRFLLAGTIMAGVALVSGKRLWLSPRGHAFALAVGLMQFCLNFNFVYRAEVHLASGLVALTFALLVIPNAVLSALFLGTRITPGFAIGSGIGIAGLALVFARDLFAPGADGGEIGLGMALAIAGVLAAGVANVMQASATGRAQPLEAGLAWAMFYGTAINAGVAWATAGPPVFDASPTYIAGLAYLGIVASAVAFSVYYALIREIGAGKAAYSSVIVPLVAMSLSTAFEGYRWSALAVAGAGLALVGLVIALRSRG</sequence>
<dbReference type="Proteomes" id="UP000481327">
    <property type="component" value="Unassembled WGS sequence"/>
</dbReference>
<proteinExistence type="inferred from homology"/>
<dbReference type="AlphaFoldDB" id="A0A7C9GVK5"/>
<dbReference type="InterPro" id="IPR037185">
    <property type="entry name" value="EmrE-like"/>
</dbReference>
<feature type="transmembrane region" description="Helical" evidence="6">
    <location>
        <begin position="12"/>
        <end position="32"/>
    </location>
</feature>
<evidence type="ECO:0000259" key="7">
    <source>
        <dbReference type="Pfam" id="PF00892"/>
    </source>
</evidence>
<evidence type="ECO:0000256" key="2">
    <source>
        <dbReference type="ARBA" id="ARBA00007362"/>
    </source>
</evidence>
<feature type="transmembrane region" description="Helical" evidence="6">
    <location>
        <begin position="130"/>
        <end position="148"/>
    </location>
</feature>
<feature type="transmembrane region" description="Helical" evidence="6">
    <location>
        <begin position="191"/>
        <end position="213"/>
    </location>
</feature>
<dbReference type="GO" id="GO:0016020">
    <property type="term" value="C:membrane"/>
    <property type="evidence" value="ECO:0007669"/>
    <property type="project" value="UniProtKB-SubCell"/>
</dbReference>
<evidence type="ECO:0000256" key="4">
    <source>
        <dbReference type="ARBA" id="ARBA00022989"/>
    </source>
</evidence>
<feature type="transmembrane region" description="Helical" evidence="6">
    <location>
        <begin position="44"/>
        <end position="63"/>
    </location>
</feature>
<comment type="subcellular location">
    <subcellularLocation>
        <location evidence="1">Membrane</location>
        <topology evidence="1">Multi-pass membrane protein</topology>
    </subcellularLocation>
</comment>
<feature type="domain" description="EamA" evidence="7">
    <location>
        <begin position="162"/>
        <end position="298"/>
    </location>
</feature>
<evidence type="ECO:0000256" key="1">
    <source>
        <dbReference type="ARBA" id="ARBA00004141"/>
    </source>
</evidence>
<dbReference type="SUPFAM" id="SSF103481">
    <property type="entry name" value="Multidrug resistance efflux transporter EmrE"/>
    <property type="match status" value="2"/>
</dbReference>
<dbReference type="InterPro" id="IPR050638">
    <property type="entry name" value="AA-Vitamin_Transporters"/>
</dbReference>
<keyword evidence="5 6" id="KW-0472">Membrane</keyword>
<feature type="transmembrane region" description="Helical" evidence="6">
    <location>
        <begin position="160"/>
        <end position="179"/>
    </location>
</feature>
<protein>
    <submittedName>
        <fullName evidence="8">EamA family transporter</fullName>
    </submittedName>
</protein>
<comment type="caution">
    <text evidence="8">The sequence shown here is derived from an EMBL/GenBank/DDBJ whole genome shotgun (WGS) entry which is preliminary data.</text>
</comment>
<keyword evidence="3 6" id="KW-0812">Transmembrane</keyword>
<dbReference type="OrthoDB" id="2352272at2"/>
<gene>
    <name evidence="8" type="ORF">F3168_10020</name>
</gene>
<accession>A0A7C9GVK5</accession>
<evidence type="ECO:0000256" key="3">
    <source>
        <dbReference type="ARBA" id="ARBA00022692"/>
    </source>
</evidence>
<feature type="transmembrane region" description="Helical" evidence="6">
    <location>
        <begin position="256"/>
        <end position="274"/>
    </location>
</feature>
<organism evidence="8 9">
    <name type="scientific">Sandarakinorhabdus fusca</name>
    <dbReference type="NCBI Taxonomy" id="1439888"/>
    <lineage>
        <taxon>Bacteria</taxon>
        <taxon>Pseudomonadati</taxon>
        <taxon>Pseudomonadota</taxon>
        <taxon>Alphaproteobacteria</taxon>
        <taxon>Sphingomonadales</taxon>
        <taxon>Sphingosinicellaceae</taxon>
        <taxon>Sandarakinorhabdus</taxon>
    </lineage>
</organism>
<feature type="transmembrane region" description="Helical" evidence="6">
    <location>
        <begin position="99"/>
        <end position="123"/>
    </location>
</feature>
<evidence type="ECO:0000313" key="8">
    <source>
        <dbReference type="EMBL" id="MQT17598.1"/>
    </source>
</evidence>
<dbReference type="Pfam" id="PF00892">
    <property type="entry name" value="EamA"/>
    <property type="match status" value="2"/>
</dbReference>
<evidence type="ECO:0000313" key="9">
    <source>
        <dbReference type="Proteomes" id="UP000481327"/>
    </source>
</evidence>
<evidence type="ECO:0000256" key="6">
    <source>
        <dbReference type="SAM" id="Phobius"/>
    </source>
</evidence>
<dbReference type="EMBL" id="WIOL01000003">
    <property type="protein sequence ID" value="MQT17598.1"/>
    <property type="molecule type" value="Genomic_DNA"/>
</dbReference>
<name>A0A7C9GVK5_9SPHN</name>
<dbReference type="RefSeq" id="WP_152578043.1">
    <property type="nucleotide sequence ID" value="NZ_JAATJI010000002.1"/>
</dbReference>
<feature type="transmembrane region" description="Helical" evidence="6">
    <location>
        <begin position="280"/>
        <end position="298"/>
    </location>
</feature>
<comment type="similarity">
    <text evidence="2">Belongs to the EamA transporter family.</text>
</comment>
<evidence type="ECO:0000256" key="5">
    <source>
        <dbReference type="ARBA" id="ARBA00023136"/>
    </source>
</evidence>
<dbReference type="PANTHER" id="PTHR32322:SF2">
    <property type="entry name" value="EAMA DOMAIN-CONTAINING PROTEIN"/>
    <property type="match status" value="1"/>
</dbReference>
<feature type="transmembrane region" description="Helical" evidence="6">
    <location>
        <begin position="75"/>
        <end position="93"/>
    </location>
</feature>
<keyword evidence="9" id="KW-1185">Reference proteome</keyword>
<keyword evidence="4 6" id="KW-1133">Transmembrane helix</keyword>
<feature type="domain" description="EamA" evidence="7">
    <location>
        <begin position="15"/>
        <end position="146"/>
    </location>
</feature>